<accession>A0A371NTS6</accession>
<comment type="caution">
    <text evidence="1">The sequence shown here is derived from an EMBL/GenBank/DDBJ whole genome shotgun (WGS) entry which is preliminary data.</text>
</comment>
<dbReference type="Proteomes" id="UP000262172">
    <property type="component" value="Unassembled WGS sequence"/>
</dbReference>
<name>A0A371NTS6_9MICO</name>
<dbReference type="RefSeq" id="WP_116241999.1">
    <property type="nucleotide sequence ID" value="NZ_QUAB01000040.1"/>
</dbReference>
<gene>
    <name evidence="1" type="ORF">DY023_09010</name>
</gene>
<dbReference type="EMBL" id="QUAB01000040">
    <property type="protein sequence ID" value="REJ05715.1"/>
    <property type="molecule type" value="Genomic_DNA"/>
</dbReference>
<dbReference type="OrthoDB" id="4861283at2"/>
<dbReference type="AlphaFoldDB" id="A0A371NTS6"/>
<evidence type="ECO:0000313" key="2">
    <source>
        <dbReference type="Proteomes" id="UP000262172"/>
    </source>
</evidence>
<reference evidence="1 2" key="1">
    <citation type="submission" date="2018-08" db="EMBL/GenBank/DDBJ databases">
        <title>Isolation, diversity and antifungal activity of Actinobacteria from cow dung.</title>
        <authorList>
            <person name="Ling L."/>
        </authorList>
    </citation>
    <scope>NUCLEOTIDE SEQUENCE [LARGE SCALE GENOMIC DNA]</scope>
    <source>
        <strain evidence="1 2">NEAU-LLE</strain>
    </source>
</reference>
<organism evidence="1 2">
    <name type="scientific">Microbacterium bovistercoris</name>
    <dbReference type="NCBI Taxonomy" id="2293570"/>
    <lineage>
        <taxon>Bacteria</taxon>
        <taxon>Bacillati</taxon>
        <taxon>Actinomycetota</taxon>
        <taxon>Actinomycetes</taxon>
        <taxon>Micrococcales</taxon>
        <taxon>Microbacteriaceae</taxon>
        <taxon>Microbacterium</taxon>
    </lineage>
</organism>
<proteinExistence type="predicted"/>
<protein>
    <submittedName>
        <fullName evidence="1">Uncharacterized protein</fullName>
    </submittedName>
</protein>
<keyword evidence="2" id="KW-1185">Reference proteome</keyword>
<evidence type="ECO:0000313" key="1">
    <source>
        <dbReference type="EMBL" id="REJ05715.1"/>
    </source>
</evidence>
<sequence>MTTDDPHVLGPGLLPTPFSAAQIAASSRAGKEIRMRVELADGTTFERFSRFRDGDDEGATLEQWRADAADAVSSRRVTWRELQEHAAFPVETTVASVDTVDLPLGRLECLRYDTAAADEPPATFWFSPEHPGMPVRYEVRTDAGTSRTTVEEIRAL</sequence>